<dbReference type="InterPro" id="IPR000965">
    <property type="entry name" value="GPR_dom"/>
</dbReference>
<dbReference type="KEGG" id="axe:P40_05125"/>
<dbReference type="FunFam" id="3.40.309.10:FF:000006">
    <property type="entry name" value="Gamma-glutamyl phosphate reductase"/>
    <property type="match status" value="1"/>
</dbReference>
<keyword evidence="7" id="KW-0963">Cytoplasm</keyword>
<evidence type="ECO:0000256" key="3">
    <source>
        <dbReference type="ARBA" id="ARBA00022650"/>
    </source>
</evidence>
<dbReference type="GO" id="GO:0055129">
    <property type="term" value="P:L-proline biosynthetic process"/>
    <property type="evidence" value="ECO:0007669"/>
    <property type="project" value="UniProtKB-UniRule"/>
</dbReference>
<reference evidence="9" key="1">
    <citation type="submission" date="2022-01" db="EMBL/GenBank/DDBJ databases">
        <authorList>
            <person name="Karlyshev A.V."/>
            <person name="Jaspars M."/>
        </authorList>
    </citation>
    <scope>NUCLEOTIDE SEQUENCE</scope>
    <source>
        <strain evidence="9">AGSA3-2</strain>
    </source>
</reference>
<dbReference type="PANTHER" id="PTHR11063:SF8">
    <property type="entry name" value="DELTA-1-PYRROLINE-5-CARBOXYLATE SYNTHASE"/>
    <property type="match status" value="1"/>
</dbReference>
<keyword evidence="4 7" id="KW-0521">NADP</keyword>
<evidence type="ECO:0000256" key="6">
    <source>
        <dbReference type="ARBA" id="ARBA00049024"/>
    </source>
</evidence>
<dbReference type="CDD" id="cd07079">
    <property type="entry name" value="ALDH_F18-19_ProA-GPR"/>
    <property type="match status" value="1"/>
</dbReference>
<dbReference type="GO" id="GO:0005737">
    <property type="term" value="C:cytoplasm"/>
    <property type="evidence" value="ECO:0007669"/>
    <property type="project" value="UniProtKB-SubCell"/>
</dbReference>
<evidence type="ECO:0000313" key="10">
    <source>
        <dbReference type="Proteomes" id="UP001107961"/>
    </source>
</evidence>
<dbReference type="PROSITE" id="PS01223">
    <property type="entry name" value="PROA"/>
    <property type="match status" value="1"/>
</dbReference>
<comment type="pathway">
    <text evidence="1 7">Amino-acid biosynthesis; L-proline biosynthesis; L-glutamate 5-semialdehyde from L-glutamate: step 2/2.</text>
</comment>
<dbReference type="RefSeq" id="WP_080530567.1">
    <property type="nucleotide sequence ID" value="NZ_CP012331.1"/>
</dbReference>
<dbReference type="EMBL" id="JAJVKT010000001">
    <property type="protein sequence ID" value="MCE7507004.1"/>
    <property type="molecule type" value="Genomic_DNA"/>
</dbReference>
<protein>
    <recommendedName>
        <fullName evidence="7">Gamma-glutamyl phosphate reductase</fullName>
        <shortName evidence="7">GPR</shortName>
        <ecNumber evidence="7">1.2.1.41</ecNumber>
    </recommendedName>
    <alternativeName>
        <fullName evidence="7">Glutamate-5-semialdehyde dehydrogenase</fullName>
    </alternativeName>
    <alternativeName>
        <fullName evidence="7">Glutamyl-gamma-semialdehyde dehydrogenase</fullName>
        <shortName evidence="7">GSA dehydrogenase</shortName>
    </alternativeName>
</protein>
<dbReference type="NCBIfam" id="NF001221">
    <property type="entry name" value="PRK00197.1"/>
    <property type="match status" value="1"/>
</dbReference>
<dbReference type="PIRSF" id="PIRSF000151">
    <property type="entry name" value="GPR"/>
    <property type="match status" value="1"/>
</dbReference>
<dbReference type="GO" id="GO:0050661">
    <property type="term" value="F:NADP binding"/>
    <property type="evidence" value="ECO:0007669"/>
    <property type="project" value="InterPro"/>
</dbReference>
<keyword evidence="10" id="KW-1185">Reference proteome</keyword>
<dbReference type="PANTHER" id="PTHR11063">
    <property type="entry name" value="GLUTAMATE SEMIALDEHYDE DEHYDROGENASE"/>
    <property type="match status" value="1"/>
</dbReference>
<comment type="similarity">
    <text evidence="7">Belongs to the gamma-glutamyl phosphate reductase family.</text>
</comment>
<accession>A0A9Q3W1W2</accession>
<comment type="caution">
    <text evidence="9">The sequence shown here is derived from an EMBL/GenBank/DDBJ whole genome shotgun (WGS) entry which is preliminary data.</text>
</comment>
<organism evidence="9 10">
    <name type="scientific">Alloalcanivorax xenomutans</name>
    <dbReference type="NCBI Taxonomy" id="1094342"/>
    <lineage>
        <taxon>Bacteria</taxon>
        <taxon>Pseudomonadati</taxon>
        <taxon>Pseudomonadota</taxon>
        <taxon>Gammaproteobacteria</taxon>
        <taxon>Oceanospirillales</taxon>
        <taxon>Alcanivoracaceae</taxon>
        <taxon>Alloalcanivorax</taxon>
    </lineage>
</organism>
<dbReference type="AlphaFoldDB" id="A0A9Q3W1W2"/>
<name>A0A9Q3W1W2_9GAMM</name>
<dbReference type="Pfam" id="PF00171">
    <property type="entry name" value="Aldedh"/>
    <property type="match status" value="2"/>
</dbReference>
<dbReference type="HAMAP" id="MF_00412">
    <property type="entry name" value="ProA"/>
    <property type="match status" value="1"/>
</dbReference>
<evidence type="ECO:0000256" key="7">
    <source>
        <dbReference type="HAMAP-Rule" id="MF_00412"/>
    </source>
</evidence>
<dbReference type="Gene3D" id="3.40.605.10">
    <property type="entry name" value="Aldehyde Dehydrogenase, Chain A, domain 1"/>
    <property type="match status" value="1"/>
</dbReference>
<evidence type="ECO:0000256" key="4">
    <source>
        <dbReference type="ARBA" id="ARBA00022857"/>
    </source>
</evidence>
<feature type="domain" description="Aldehyde dehydrogenase" evidence="8">
    <location>
        <begin position="12"/>
        <end position="282"/>
    </location>
</feature>
<dbReference type="InterPro" id="IPR015590">
    <property type="entry name" value="Aldehyde_DH_dom"/>
</dbReference>
<dbReference type="EC" id="1.2.1.41" evidence="7"/>
<comment type="catalytic activity">
    <reaction evidence="6 7">
        <text>L-glutamate 5-semialdehyde + phosphate + NADP(+) = L-glutamyl 5-phosphate + NADPH + H(+)</text>
        <dbReference type="Rhea" id="RHEA:19541"/>
        <dbReference type="ChEBI" id="CHEBI:15378"/>
        <dbReference type="ChEBI" id="CHEBI:43474"/>
        <dbReference type="ChEBI" id="CHEBI:57783"/>
        <dbReference type="ChEBI" id="CHEBI:58066"/>
        <dbReference type="ChEBI" id="CHEBI:58274"/>
        <dbReference type="ChEBI" id="CHEBI:58349"/>
        <dbReference type="EC" id="1.2.1.41"/>
    </reaction>
</comment>
<dbReference type="NCBIfam" id="TIGR00407">
    <property type="entry name" value="proA"/>
    <property type="match status" value="1"/>
</dbReference>
<dbReference type="SUPFAM" id="SSF53720">
    <property type="entry name" value="ALDH-like"/>
    <property type="match status" value="1"/>
</dbReference>
<dbReference type="InterPro" id="IPR016162">
    <property type="entry name" value="Ald_DH_N"/>
</dbReference>
<dbReference type="Gene3D" id="3.40.309.10">
    <property type="entry name" value="Aldehyde Dehydrogenase, Chain A, domain 2"/>
    <property type="match status" value="1"/>
</dbReference>
<dbReference type="InterPro" id="IPR020593">
    <property type="entry name" value="G-glutamylP_reductase_CS"/>
</dbReference>
<evidence type="ECO:0000256" key="2">
    <source>
        <dbReference type="ARBA" id="ARBA00022605"/>
    </source>
</evidence>
<keyword evidence="2 7" id="KW-0028">Amino-acid biosynthesis</keyword>
<dbReference type="GO" id="GO:0004350">
    <property type="term" value="F:glutamate-5-semialdehyde dehydrogenase activity"/>
    <property type="evidence" value="ECO:0007669"/>
    <property type="project" value="UniProtKB-UniRule"/>
</dbReference>
<evidence type="ECO:0000256" key="5">
    <source>
        <dbReference type="ARBA" id="ARBA00023002"/>
    </source>
</evidence>
<keyword evidence="3 7" id="KW-0641">Proline biosynthesis</keyword>
<evidence type="ECO:0000259" key="8">
    <source>
        <dbReference type="Pfam" id="PF00171"/>
    </source>
</evidence>
<comment type="subcellular location">
    <subcellularLocation>
        <location evidence="7">Cytoplasm</location>
    </subcellularLocation>
</comment>
<evidence type="ECO:0000256" key="1">
    <source>
        <dbReference type="ARBA" id="ARBA00004985"/>
    </source>
</evidence>
<dbReference type="InterPro" id="IPR012134">
    <property type="entry name" value="Glu-5-SA_DH"/>
</dbReference>
<feature type="domain" description="Aldehyde dehydrogenase" evidence="8">
    <location>
        <begin position="310"/>
        <end position="375"/>
    </location>
</feature>
<gene>
    <name evidence="7" type="primary">proA</name>
    <name evidence="9" type="ORF">LZG35_00030</name>
</gene>
<keyword evidence="5 7" id="KW-0560">Oxidoreductase</keyword>
<proteinExistence type="inferred from homology"/>
<dbReference type="InterPro" id="IPR016161">
    <property type="entry name" value="Ald_DH/histidinol_DH"/>
</dbReference>
<evidence type="ECO:0000313" key="9">
    <source>
        <dbReference type="EMBL" id="MCE7507004.1"/>
    </source>
</evidence>
<dbReference type="InterPro" id="IPR016163">
    <property type="entry name" value="Ald_DH_C"/>
</dbReference>
<dbReference type="Proteomes" id="UP001107961">
    <property type="component" value="Unassembled WGS sequence"/>
</dbReference>
<sequence length="418" mass="45322">MDIQQYMANVGEHARDAARAVARASAGDKNNALMAIAGALREHRDTILAANQGDLARGRDNGLDAALLDRLELTPARFEGMVEGLEQVIALADPVGEITDLNYRPSGIQVGRMRVPLGVIGIIYESRPNVTIDAAALCLKSGNAAILRGGSEAIDSNQAIAACLRQGLAAAGLPETAVQVLETTDRAAVGELITHPEYVDVIVPRGGKGLIERISREARVPVIKHLDGNCHTYIDVDADADKAIKVAYNAKTQRYGTCNTMETLLVHRDIAATVLPELARMYREEGVELRGCERTRALLKDINAATESDWEEEYLAPILAIRIVDDLDQAMDHIHRYSSQHSEAIITENYTRARRFLAEVDSSSVMVNASTRFADGFEYGLGAEIGISTDKLHARGPVGLEGLTSQKWVVLGDGHVRQ</sequence>
<comment type="function">
    <text evidence="7">Catalyzes the NADPH-dependent reduction of L-glutamate 5-phosphate into L-glutamate 5-semialdehyde and phosphate. The product spontaneously undergoes cyclization to form 1-pyrroline-5-carboxylate.</text>
</comment>